<protein>
    <submittedName>
        <fullName evidence="1">Uncharacterized protein</fullName>
    </submittedName>
</protein>
<reference evidence="1" key="1">
    <citation type="submission" date="2019-11" db="EMBL/GenBank/DDBJ databases">
        <title>Nori genome reveals adaptations in red seaweeds to the harsh intertidal environment.</title>
        <authorList>
            <person name="Wang D."/>
            <person name="Mao Y."/>
        </authorList>
    </citation>
    <scope>NUCLEOTIDE SEQUENCE</scope>
    <source>
        <tissue evidence="1">Gametophyte</tissue>
    </source>
</reference>
<gene>
    <name evidence="1" type="ORF">I4F81_012646</name>
</gene>
<evidence type="ECO:0000313" key="2">
    <source>
        <dbReference type="Proteomes" id="UP000798662"/>
    </source>
</evidence>
<name>A0ACC3CIS4_PYRYE</name>
<organism evidence="1 2">
    <name type="scientific">Pyropia yezoensis</name>
    <name type="common">Susabi-nori</name>
    <name type="synonym">Porphyra yezoensis</name>
    <dbReference type="NCBI Taxonomy" id="2788"/>
    <lineage>
        <taxon>Eukaryota</taxon>
        <taxon>Rhodophyta</taxon>
        <taxon>Bangiophyceae</taxon>
        <taxon>Bangiales</taxon>
        <taxon>Bangiaceae</taxon>
        <taxon>Pyropia</taxon>
    </lineage>
</organism>
<comment type="caution">
    <text evidence="1">The sequence shown here is derived from an EMBL/GenBank/DDBJ whole genome shotgun (WGS) entry which is preliminary data.</text>
</comment>
<dbReference type="EMBL" id="CM020620">
    <property type="protein sequence ID" value="KAK1870184.1"/>
    <property type="molecule type" value="Genomic_DNA"/>
</dbReference>
<evidence type="ECO:0000313" key="1">
    <source>
        <dbReference type="EMBL" id="KAK1870184.1"/>
    </source>
</evidence>
<proteinExistence type="predicted"/>
<accession>A0ACC3CIS4</accession>
<dbReference type="Proteomes" id="UP000798662">
    <property type="component" value="Chromosome 3"/>
</dbReference>
<keyword evidence="2" id="KW-1185">Reference proteome</keyword>
<sequence>MAVAVAAAGHAATAGIADATPERMDWLESASSTRKGARSLGTAGMAVHDGRPPAASGILEPTGALARVDRVEVALSFAGAYLRPLEADRLGELAHLGRLALHLVDAEAQLQPHLGNRPPQCVGGSGGGGGGNIRPRHPPPVGAGPYRCLLQAIRAWKPEESCLGFSPTGVVCSHRCAGQWPSPRRPLLGSPRAILAPVVPHHS</sequence>